<dbReference type="Gene3D" id="2.160.20.10">
    <property type="entry name" value="Single-stranded right-handed beta-helix, Pectin lyase-like"/>
    <property type="match status" value="1"/>
</dbReference>
<name>A0ABD1LJQ6_9FABA</name>
<comment type="similarity">
    <text evidence="2">Belongs to the polysaccharide lyase 1 family.</text>
</comment>
<evidence type="ECO:0000256" key="2">
    <source>
        <dbReference type="ARBA" id="ARBA00010980"/>
    </source>
</evidence>
<keyword evidence="6" id="KW-1185">Reference proteome</keyword>
<accession>A0ABD1LJQ6</accession>
<evidence type="ECO:0000256" key="3">
    <source>
        <dbReference type="ARBA" id="ARBA00022512"/>
    </source>
</evidence>
<protein>
    <submittedName>
        <fullName evidence="5">Uncharacterized protein</fullName>
    </submittedName>
</protein>
<dbReference type="InterPro" id="IPR012334">
    <property type="entry name" value="Pectin_lyas_fold"/>
</dbReference>
<dbReference type="InterPro" id="IPR018082">
    <property type="entry name" value="AmbAllergen"/>
</dbReference>
<organism evidence="5 6">
    <name type="scientific">Flemingia macrophylla</name>
    <dbReference type="NCBI Taxonomy" id="520843"/>
    <lineage>
        <taxon>Eukaryota</taxon>
        <taxon>Viridiplantae</taxon>
        <taxon>Streptophyta</taxon>
        <taxon>Embryophyta</taxon>
        <taxon>Tracheophyta</taxon>
        <taxon>Spermatophyta</taxon>
        <taxon>Magnoliopsida</taxon>
        <taxon>eudicotyledons</taxon>
        <taxon>Gunneridae</taxon>
        <taxon>Pentapetalae</taxon>
        <taxon>rosids</taxon>
        <taxon>fabids</taxon>
        <taxon>Fabales</taxon>
        <taxon>Fabaceae</taxon>
        <taxon>Papilionoideae</taxon>
        <taxon>50 kb inversion clade</taxon>
        <taxon>NPAAA clade</taxon>
        <taxon>indigoferoid/millettioid clade</taxon>
        <taxon>Phaseoleae</taxon>
        <taxon>Flemingia</taxon>
    </lineage>
</organism>
<keyword evidence="3" id="KW-0964">Secreted</keyword>
<proteinExistence type="inferred from homology"/>
<evidence type="ECO:0000256" key="4">
    <source>
        <dbReference type="ARBA" id="ARBA00022729"/>
    </source>
</evidence>
<keyword evidence="3" id="KW-0134">Cell wall</keyword>
<evidence type="ECO:0000256" key="1">
    <source>
        <dbReference type="ARBA" id="ARBA00004191"/>
    </source>
</evidence>
<evidence type="ECO:0000313" key="5">
    <source>
        <dbReference type="EMBL" id="KAL2323195.1"/>
    </source>
</evidence>
<comment type="caution">
    <text evidence="5">The sequence shown here is derived from an EMBL/GenBank/DDBJ whole genome shotgun (WGS) entry which is preliminary data.</text>
</comment>
<sequence>MVNASIARREMLALSEKEVALCLTRNPIDDCWKCDPSWANDRQRLADCAIGFGQNAKGGKGGEFYIVTDSSDEDPVNPKPMDRVPH</sequence>
<dbReference type="InterPro" id="IPR045032">
    <property type="entry name" value="PEL"/>
</dbReference>
<evidence type="ECO:0000313" key="6">
    <source>
        <dbReference type="Proteomes" id="UP001603857"/>
    </source>
</evidence>
<dbReference type="SUPFAM" id="SSF51126">
    <property type="entry name" value="Pectin lyase-like"/>
    <property type="match status" value="1"/>
</dbReference>
<dbReference type="EMBL" id="JBGMDY010000009">
    <property type="protein sequence ID" value="KAL2323195.1"/>
    <property type="molecule type" value="Genomic_DNA"/>
</dbReference>
<keyword evidence="4" id="KW-0732">Signal</keyword>
<dbReference type="PANTHER" id="PTHR31683:SF207">
    <property type="entry name" value="PECTATE LYASE"/>
    <property type="match status" value="1"/>
</dbReference>
<gene>
    <name evidence="5" type="ORF">Fmac_027574</name>
</gene>
<comment type="subcellular location">
    <subcellularLocation>
        <location evidence="1">Secreted</location>
        <location evidence="1">Cell wall</location>
    </subcellularLocation>
</comment>
<dbReference type="Proteomes" id="UP001603857">
    <property type="component" value="Unassembled WGS sequence"/>
</dbReference>
<reference evidence="5 6" key="1">
    <citation type="submission" date="2024-08" db="EMBL/GenBank/DDBJ databases">
        <title>Insights into the chromosomal genome structure of Flemingia macrophylla.</title>
        <authorList>
            <person name="Ding Y."/>
            <person name="Zhao Y."/>
            <person name="Bi W."/>
            <person name="Wu M."/>
            <person name="Zhao G."/>
            <person name="Gong Y."/>
            <person name="Li W."/>
            <person name="Zhang P."/>
        </authorList>
    </citation>
    <scope>NUCLEOTIDE SEQUENCE [LARGE SCALE GENOMIC DNA]</scope>
    <source>
        <strain evidence="5">DYQJB</strain>
        <tissue evidence="5">Leaf</tissue>
    </source>
</reference>
<dbReference type="PRINTS" id="PR00807">
    <property type="entry name" value="AMBALLERGEN"/>
</dbReference>
<dbReference type="PANTHER" id="PTHR31683">
    <property type="entry name" value="PECTATE LYASE 18-RELATED"/>
    <property type="match status" value="1"/>
</dbReference>
<dbReference type="InterPro" id="IPR011050">
    <property type="entry name" value="Pectin_lyase_fold/virulence"/>
</dbReference>
<dbReference type="AlphaFoldDB" id="A0ABD1LJQ6"/>